<evidence type="ECO:0000256" key="2">
    <source>
        <dbReference type="ARBA" id="ARBA00022723"/>
    </source>
</evidence>
<evidence type="ECO:0000256" key="5">
    <source>
        <dbReference type="ARBA" id="ARBA00023157"/>
    </source>
</evidence>
<dbReference type="EMBL" id="NVUL01000005">
    <property type="protein sequence ID" value="PCI81393.1"/>
    <property type="molecule type" value="Genomic_DNA"/>
</dbReference>
<keyword evidence="4" id="KW-0411">Iron-sulfur</keyword>
<keyword evidence="2" id="KW-0479">Metal-binding</keyword>
<evidence type="ECO:0000313" key="8">
    <source>
        <dbReference type="EMBL" id="PCI81393.1"/>
    </source>
</evidence>
<comment type="cofactor">
    <cofactor evidence="6">
        <name>[2Fe-2S] cluster</name>
        <dbReference type="ChEBI" id="CHEBI:190135"/>
    </cofactor>
</comment>
<dbReference type="Proteomes" id="UP000218767">
    <property type="component" value="Unassembled WGS sequence"/>
</dbReference>
<keyword evidence="1" id="KW-0001">2Fe-2S</keyword>
<dbReference type="PROSITE" id="PS51296">
    <property type="entry name" value="RIESKE"/>
    <property type="match status" value="1"/>
</dbReference>
<evidence type="ECO:0000313" key="9">
    <source>
        <dbReference type="Proteomes" id="UP000218767"/>
    </source>
</evidence>
<gene>
    <name evidence="8" type="ORF">COB20_01740</name>
</gene>
<dbReference type="Gene3D" id="2.102.10.10">
    <property type="entry name" value="Rieske [2Fe-2S] iron-sulphur domain"/>
    <property type="match status" value="1"/>
</dbReference>
<dbReference type="InterPro" id="IPR014349">
    <property type="entry name" value="Rieske_Fe-S_prot"/>
</dbReference>
<proteinExistence type="predicted"/>
<protein>
    <recommendedName>
        <fullName evidence="7">Rieske domain-containing protein</fullName>
    </recommendedName>
</protein>
<feature type="domain" description="Rieske" evidence="7">
    <location>
        <begin position="124"/>
        <end position="188"/>
    </location>
</feature>
<dbReference type="GO" id="GO:0051537">
    <property type="term" value="F:2 iron, 2 sulfur cluster binding"/>
    <property type="evidence" value="ECO:0007669"/>
    <property type="project" value="UniProtKB-KW"/>
</dbReference>
<dbReference type="SUPFAM" id="SSF50022">
    <property type="entry name" value="ISP domain"/>
    <property type="match status" value="1"/>
</dbReference>
<dbReference type="CDD" id="cd03467">
    <property type="entry name" value="Rieske"/>
    <property type="match status" value="1"/>
</dbReference>
<evidence type="ECO:0000256" key="1">
    <source>
        <dbReference type="ARBA" id="ARBA00022714"/>
    </source>
</evidence>
<evidence type="ECO:0000256" key="3">
    <source>
        <dbReference type="ARBA" id="ARBA00023004"/>
    </source>
</evidence>
<evidence type="ECO:0000256" key="6">
    <source>
        <dbReference type="ARBA" id="ARBA00034078"/>
    </source>
</evidence>
<dbReference type="AlphaFoldDB" id="A0A2A4XFJ9"/>
<comment type="caution">
    <text evidence="8">The sequence shown here is derived from an EMBL/GenBank/DDBJ whole genome shotgun (WGS) entry which is preliminary data.</text>
</comment>
<accession>A0A2A4XFJ9</accession>
<name>A0A2A4XFJ9_9GAMM</name>
<reference evidence="9" key="1">
    <citation type="submission" date="2017-08" db="EMBL/GenBank/DDBJ databases">
        <title>A dynamic microbial community with high functional redundancy inhabits the cold, oxic subseafloor aquifer.</title>
        <authorList>
            <person name="Tully B.J."/>
            <person name="Wheat C.G."/>
            <person name="Glazer B.T."/>
            <person name="Huber J.A."/>
        </authorList>
    </citation>
    <scope>NUCLEOTIDE SEQUENCE [LARGE SCALE GENOMIC DNA]</scope>
</reference>
<dbReference type="Pfam" id="PF00355">
    <property type="entry name" value="Rieske"/>
    <property type="match status" value="1"/>
</dbReference>
<keyword evidence="3" id="KW-0408">Iron</keyword>
<evidence type="ECO:0000259" key="7">
    <source>
        <dbReference type="PROSITE" id="PS51296"/>
    </source>
</evidence>
<dbReference type="GO" id="GO:0046872">
    <property type="term" value="F:metal ion binding"/>
    <property type="evidence" value="ECO:0007669"/>
    <property type="project" value="UniProtKB-KW"/>
</dbReference>
<dbReference type="PRINTS" id="PR00162">
    <property type="entry name" value="RIESKE"/>
</dbReference>
<sequence>MSKNTDNGCSYNKKDRVAKPISRRTVFKMGLATGIAVPMSALGQSPNRLRPQPGDQLVFEEGPNQDALVRPELLELEQRPLSALARDPATEVLRDGSRLNRLMITRIDPELMTARYQANAAEGVIAYSAVCTHTGCDVTNWDAGQLRMACPCHESQFDIYDGAKVVGGPAPRPLAMLPLEVVDGIVIVAAGFRGRVGFTQQF</sequence>
<dbReference type="InterPro" id="IPR005805">
    <property type="entry name" value="Rieske_Fe-S_prot_C"/>
</dbReference>
<dbReference type="InterPro" id="IPR017941">
    <property type="entry name" value="Rieske_2Fe-2S"/>
</dbReference>
<keyword evidence="5" id="KW-1015">Disulfide bond</keyword>
<dbReference type="GO" id="GO:0016020">
    <property type="term" value="C:membrane"/>
    <property type="evidence" value="ECO:0007669"/>
    <property type="project" value="InterPro"/>
</dbReference>
<dbReference type="InterPro" id="IPR036922">
    <property type="entry name" value="Rieske_2Fe-2S_sf"/>
</dbReference>
<evidence type="ECO:0000256" key="4">
    <source>
        <dbReference type="ARBA" id="ARBA00023014"/>
    </source>
</evidence>
<organism evidence="8 9">
    <name type="scientific">SAR86 cluster bacterium</name>
    <dbReference type="NCBI Taxonomy" id="2030880"/>
    <lineage>
        <taxon>Bacteria</taxon>
        <taxon>Pseudomonadati</taxon>
        <taxon>Pseudomonadota</taxon>
        <taxon>Gammaproteobacteria</taxon>
        <taxon>SAR86 cluster</taxon>
    </lineage>
</organism>
<dbReference type="PANTHER" id="PTHR10134">
    <property type="entry name" value="CYTOCHROME B-C1 COMPLEX SUBUNIT RIESKE, MITOCHONDRIAL"/>
    <property type="match status" value="1"/>
</dbReference>